<organism evidence="15 17">
    <name type="scientific">Medicago truncatula</name>
    <name type="common">Barrel medic</name>
    <name type="synonym">Medicago tribuloides</name>
    <dbReference type="NCBI Taxonomy" id="3880"/>
    <lineage>
        <taxon>Eukaryota</taxon>
        <taxon>Viridiplantae</taxon>
        <taxon>Streptophyta</taxon>
        <taxon>Embryophyta</taxon>
        <taxon>Tracheophyta</taxon>
        <taxon>Spermatophyta</taxon>
        <taxon>Magnoliopsida</taxon>
        <taxon>eudicotyledons</taxon>
        <taxon>Gunneridae</taxon>
        <taxon>Pentapetalae</taxon>
        <taxon>rosids</taxon>
        <taxon>fabids</taxon>
        <taxon>Fabales</taxon>
        <taxon>Fabaceae</taxon>
        <taxon>Papilionoideae</taxon>
        <taxon>50 kb inversion clade</taxon>
        <taxon>NPAAA clade</taxon>
        <taxon>Hologalegina</taxon>
        <taxon>IRL clade</taxon>
        <taxon>Trifolieae</taxon>
        <taxon>Medicago</taxon>
    </lineage>
</organism>
<keyword evidence="9" id="KW-0472">Membrane</keyword>
<evidence type="ECO:0000256" key="5">
    <source>
        <dbReference type="ARBA" id="ARBA00022692"/>
    </source>
</evidence>
<keyword evidence="15" id="KW-0808">Transferase</keyword>
<evidence type="ECO:0000259" key="14">
    <source>
        <dbReference type="Pfam" id="PF23598"/>
    </source>
</evidence>
<proteinExistence type="inferred from homology"/>
<dbReference type="SMART" id="SM00369">
    <property type="entry name" value="LRR_TYP"/>
    <property type="match status" value="10"/>
</dbReference>
<protein>
    <submittedName>
        <fullName evidence="15">LRR receptor-like kinase</fullName>
    </submittedName>
</protein>
<dbReference type="Pfam" id="PF23598">
    <property type="entry name" value="LRR_14"/>
    <property type="match status" value="1"/>
</dbReference>
<dbReference type="FunFam" id="3.80.10.10:FF:000041">
    <property type="entry name" value="LRR receptor-like serine/threonine-protein kinase ERECTA"/>
    <property type="match status" value="2"/>
</dbReference>
<dbReference type="FunFam" id="3.80.10.10:FF:000095">
    <property type="entry name" value="LRR receptor-like serine/threonine-protein kinase GSO1"/>
    <property type="match status" value="2"/>
</dbReference>
<evidence type="ECO:0000256" key="12">
    <source>
        <dbReference type="SAM" id="SignalP"/>
    </source>
</evidence>
<reference evidence="16" key="3">
    <citation type="submission" date="2015-04" db="UniProtKB">
        <authorList>
            <consortium name="EnsemblPlants"/>
        </authorList>
    </citation>
    <scope>IDENTIFICATION</scope>
    <source>
        <strain evidence="16">cv. Jemalong A17</strain>
    </source>
</reference>
<dbReference type="PROSITE" id="PS51450">
    <property type="entry name" value="LRR"/>
    <property type="match status" value="1"/>
</dbReference>
<comment type="similarity">
    <text evidence="2">Belongs to the RLP family.</text>
</comment>
<evidence type="ECO:0000256" key="4">
    <source>
        <dbReference type="ARBA" id="ARBA00022614"/>
    </source>
</evidence>
<feature type="signal peptide" evidence="12">
    <location>
        <begin position="1"/>
        <end position="21"/>
    </location>
</feature>
<keyword evidence="5" id="KW-0812">Transmembrane</keyword>
<evidence type="ECO:0000259" key="13">
    <source>
        <dbReference type="Pfam" id="PF08263"/>
    </source>
</evidence>
<keyword evidence="15" id="KW-0418">Kinase</keyword>
<keyword evidence="11" id="KW-0325">Glycoprotein</keyword>
<dbReference type="InterPro" id="IPR032675">
    <property type="entry name" value="LRR_dom_sf"/>
</dbReference>
<keyword evidence="6 12" id="KW-0732">Signal</keyword>
<feature type="domain" description="Leucine-rich repeat-containing N-terminal plant-type" evidence="13">
    <location>
        <begin position="31"/>
        <end position="79"/>
    </location>
</feature>
<keyword evidence="8" id="KW-1133">Transmembrane helix</keyword>
<dbReference type="Pfam" id="PF00560">
    <property type="entry name" value="LRR_1"/>
    <property type="match status" value="5"/>
</dbReference>
<dbReference type="Gene3D" id="3.80.10.10">
    <property type="entry name" value="Ribonuclease Inhibitor"/>
    <property type="match status" value="5"/>
</dbReference>
<evidence type="ECO:0000256" key="2">
    <source>
        <dbReference type="ARBA" id="ARBA00009592"/>
    </source>
</evidence>
<dbReference type="GO" id="GO:0016301">
    <property type="term" value="F:kinase activity"/>
    <property type="evidence" value="ECO:0007669"/>
    <property type="project" value="UniProtKB-KW"/>
</dbReference>
<keyword evidence="3" id="KW-1003">Cell membrane</keyword>
<feature type="domain" description="Disease resistance R13L4/SHOC-2-like LRR" evidence="14">
    <location>
        <begin position="99"/>
        <end position="252"/>
    </location>
</feature>
<dbReference type="GO" id="GO:0005886">
    <property type="term" value="C:plasma membrane"/>
    <property type="evidence" value="ECO:0007669"/>
    <property type="project" value="UniProtKB-SubCell"/>
</dbReference>
<evidence type="ECO:0000256" key="6">
    <source>
        <dbReference type="ARBA" id="ARBA00022729"/>
    </source>
</evidence>
<dbReference type="PRINTS" id="PR00019">
    <property type="entry name" value="LEURICHRPT"/>
</dbReference>
<dbReference type="InterPro" id="IPR046956">
    <property type="entry name" value="RLP23-like"/>
</dbReference>
<keyword evidence="10 15" id="KW-0675">Receptor</keyword>
<dbReference type="AlphaFoldDB" id="A0A072TVV4"/>
<dbReference type="STRING" id="3880.A0A072TVV4"/>
<evidence type="ECO:0000256" key="9">
    <source>
        <dbReference type="ARBA" id="ARBA00023136"/>
    </source>
</evidence>
<reference evidence="15 17" key="2">
    <citation type="journal article" date="2014" name="BMC Genomics">
        <title>An improved genome release (version Mt4.0) for the model legume Medicago truncatula.</title>
        <authorList>
            <person name="Tang H."/>
            <person name="Krishnakumar V."/>
            <person name="Bidwell S."/>
            <person name="Rosen B."/>
            <person name="Chan A."/>
            <person name="Zhou S."/>
            <person name="Gentzbittel L."/>
            <person name="Childs K.L."/>
            <person name="Yandell M."/>
            <person name="Gundlach H."/>
            <person name="Mayer K.F."/>
            <person name="Schwartz D.C."/>
            <person name="Town C.D."/>
        </authorList>
    </citation>
    <scope>GENOME REANNOTATION</scope>
    <source>
        <strain evidence="15">A17</strain>
        <strain evidence="16 17">cv. Jemalong A17</strain>
    </source>
</reference>
<accession>A0A072TVV4</accession>
<dbReference type="Pfam" id="PF08263">
    <property type="entry name" value="LRRNT_2"/>
    <property type="match status" value="1"/>
</dbReference>
<keyword evidence="4" id="KW-0433">Leucine-rich repeat</keyword>
<reference evidence="15 17" key="1">
    <citation type="journal article" date="2011" name="Nature">
        <title>The Medicago genome provides insight into the evolution of rhizobial symbioses.</title>
        <authorList>
            <person name="Young N.D."/>
            <person name="Debelle F."/>
            <person name="Oldroyd G.E."/>
            <person name="Geurts R."/>
            <person name="Cannon S.B."/>
            <person name="Udvardi M.K."/>
            <person name="Benedito V.A."/>
            <person name="Mayer K.F."/>
            <person name="Gouzy J."/>
            <person name="Schoof H."/>
            <person name="Van de Peer Y."/>
            <person name="Proost S."/>
            <person name="Cook D.R."/>
            <person name="Meyers B.C."/>
            <person name="Spannagl M."/>
            <person name="Cheung F."/>
            <person name="De Mita S."/>
            <person name="Krishnakumar V."/>
            <person name="Gundlach H."/>
            <person name="Zhou S."/>
            <person name="Mudge J."/>
            <person name="Bharti A.K."/>
            <person name="Murray J.D."/>
            <person name="Naoumkina M.A."/>
            <person name="Rosen B."/>
            <person name="Silverstein K.A."/>
            <person name="Tang H."/>
            <person name="Rombauts S."/>
            <person name="Zhao P.X."/>
            <person name="Zhou P."/>
            <person name="Barbe V."/>
            <person name="Bardou P."/>
            <person name="Bechner M."/>
            <person name="Bellec A."/>
            <person name="Berger A."/>
            <person name="Berges H."/>
            <person name="Bidwell S."/>
            <person name="Bisseling T."/>
            <person name="Choisne N."/>
            <person name="Couloux A."/>
            <person name="Denny R."/>
            <person name="Deshpande S."/>
            <person name="Dai X."/>
            <person name="Doyle J.J."/>
            <person name="Dudez A.M."/>
            <person name="Farmer A.D."/>
            <person name="Fouteau S."/>
            <person name="Franken C."/>
            <person name="Gibelin C."/>
            <person name="Gish J."/>
            <person name="Goldstein S."/>
            <person name="Gonzalez A.J."/>
            <person name="Green P.J."/>
            <person name="Hallab A."/>
            <person name="Hartog M."/>
            <person name="Hua A."/>
            <person name="Humphray S.J."/>
            <person name="Jeong D.H."/>
            <person name="Jing Y."/>
            <person name="Jocker A."/>
            <person name="Kenton S.M."/>
            <person name="Kim D.J."/>
            <person name="Klee K."/>
            <person name="Lai H."/>
            <person name="Lang C."/>
            <person name="Lin S."/>
            <person name="Macmil S.L."/>
            <person name="Magdelenat G."/>
            <person name="Matthews L."/>
            <person name="McCorrison J."/>
            <person name="Monaghan E.L."/>
            <person name="Mun J.H."/>
            <person name="Najar F.Z."/>
            <person name="Nicholson C."/>
            <person name="Noirot C."/>
            <person name="O'Bleness M."/>
            <person name="Paule C.R."/>
            <person name="Poulain J."/>
            <person name="Prion F."/>
            <person name="Qin B."/>
            <person name="Qu C."/>
            <person name="Retzel E.F."/>
            <person name="Riddle C."/>
            <person name="Sallet E."/>
            <person name="Samain S."/>
            <person name="Samson N."/>
            <person name="Sanders I."/>
            <person name="Saurat O."/>
            <person name="Scarpelli C."/>
            <person name="Schiex T."/>
            <person name="Segurens B."/>
            <person name="Severin A.J."/>
            <person name="Sherrier D.J."/>
            <person name="Shi R."/>
            <person name="Sims S."/>
            <person name="Singer S.R."/>
            <person name="Sinharoy S."/>
            <person name="Sterck L."/>
            <person name="Viollet A."/>
            <person name="Wang B.B."/>
            <person name="Wang K."/>
            <person name="Wang M."/>
            <person name="Wang X."/>
            <person name="Warfsmann J."/>
            <person name="Weissenbach J."/>
            <person name="White D.D."/>
            <person name="White J.D."/>
            <person name="Wiley G.B."/>
            <person name="Wincker P."/>
            <person name="Xing Y."/>
            <person name="Yang L."/>
            <person name="Yao Z."/>
            <person name="Ying F."/>
            <person name="Zhai J."/>
            <person name="Zhou L."/>
            <person name="Zuber A."/>
            <person name="Denarie J."/>
            <person name="Dixon R.A."/>
            <person name="May G.D."/>
            <person name="Schwartz D.C."/>
            <person name="Rogers J."/>
            <person name="Quetier F."/>
            <person name="Town C.D."/>
            <person name="Roe B.A."/>
        </authorList>
    </citation>
    <scope>NUCLEOTIDE SEQUENCE [LARGE SCALE GENOMIC DNA]</scope>
    <source>
        <strain evidence="15">A17</strain>
        <strain evidence="16 17">cv. Jemalong A17</strain>
    </source>
</reference>
<dbReference type="InterPro" id="IPR013210">
    <property type="entry name" value="LRR_N_plant-typ"/>
</dbReference>
<dbReference type="HOGENOM" id="CLU_000288_18_3_1"/>
<dbReference type="InterPro" id="IPR055414">
    <property type="entry name" value="LRR_R13L4/SHOC2-like"/>
</dbReference>
<keyword evidence="17" id="KW-1185">Reference proteome</keyword>
<gene>
    <name evidence="15" type="ordered locus">MTR_7g007820</name>
</gene>
<dbReference type="PANTHER" id="PTHR48061:SF29">
    <property type="entry name" value="RECEPTOR-LIKE KINASE FAMILY PROTEIN, PUTATIVE-RELATED"/>
    <property type="match status" value="1"/>
</dbReference>
<dbReference type="InterPro" id="IPR003591">
    <property type="entry name" value="Leu-rich_rpt_typical-subtyp"/>
</dbReference>
<dbReference type="EMBL" id="CM001223">
    <property type="protein sequence ID" value="KEH21577.1"/>
    <property type="molecule type" value="Genomic_DNA"/>
</dbReference>
<evidence type="ECO:0000256" key="7">
    <source>
        <dbReference type="ARBA" id="ARBA00022737"/>
    </source>
</evidence>
<dbReference type="Proteomes" id="UP000002051">
    <property type="component" value="Unassembled WGS sequence"/>
</dbReference>
<dbReference type="InterPro" id="IPR001611">
    <property type="entry name" value="Leu-rich_rpt"/>
</dbReference>
<evidence type="ECO:0000256" key="11">
    <source>
        <dbReference type="ARBA" id="ARBA00023180"/>
    </source>
</evidence>
<feature type="chain" id="PRO_5014499036" evidence="12">
    <location>
        <begin position="22"/>
        <end position="960"/>
    </location>
</feature>
<evidence type="ECO:0000313" key="15">
    <source>
        <dbReference type="EMBL" id="KEH21577.1"/>
    </source>
</evidence>
<sequence>MSLMLFLKFLFLYSLFFSTFTCFPLVQPKCHQDESHALLQFKEGFVIRKFASHNSLSYPKISSWNSTINCCSWDGIRCDQNTNHVVSIDLSSSMLYGKIHANNSLFRLVHLRVLDLADNDFKYSRIPSRIGELSQIKYLNLSRTKLFGEIPPQVSKLSNLLSLDLGNNFAEPISGGETGLLQLELSSLRSIIQNLTKLEILYLSYVTISSTLPNTLSNLTSLKVLSLYNCELYGEFPVGIFHLPKLRYLDLRDNQNLKGRLPEFQPNALTQIGLDSTSFYGTIPASIGKVGSLKVLSISNCNFFGPIPSSLGNLTQLTFIKLGYNKFRGDPSASLTNLTELSYLCLGFNEFTMKEISWIGKVSSITYLDLSEVNIGSDIPLSFANLIHLQYLRAENSNLRGEIPSWIMNLTDLAYLNLEHNSLHGEIPKSFFRLENLESISLSTNFLHGKLEFDMFLKFKKLIFLNLSFNKLSLLGGKSSSNVTDSRIHVLQLASCNLVEIPTFIRDLSDLGCIILSNNSITSLPSWLWRKTSLQSLTVSHGSLTGEISLSICNLKSLMHLDLSFNNLSGNVPSCLGNFSHSLEILMLKGNKLSGLIPQTYMTQNSLQMIDLSNNNLQGQLPRALVNCRRLEFFDVSHNNIKDLFPFWLGTIPELKVLALRGNEFHGPIKCPRIGNMTCSFSKLHIIDLSFNKFSGSLPLEMIQSWKSMKASNTSQLQYEQWRLFFRTQQKGQSWTETNTYSFTMSNKGLVMVYERLQEFYKMIAIDISSNQISGEIPRAIGELKGLVLLNLSNNILTGNIPSSLGKLSNLEALDLSFNNLSGKIPQQLTHLTFLEFLNVSFNNLSGPIPQNQQFSTFQDNSFEGNQGLCGDQLSKKCIDDHAGLSFSPPSASDSYHDDSESLFEFDWKEWHWESLSAHNLNTKPDQIIFLNCYPPLDSTTEIPLLTVLRASPTNSKRHT</sequence>
<evidence type="ECO:0000256" key="10">
    <source>
        <dbReference type="ARBA" id="ARBA00023170"/>
    </source>
</evidence>
<dbReference type="SUPFAM" id="SSF52047">
    <property type="entry name" value="RNI-like"/>
    <property type="match status" value="1"/>
</dbReference>
<keyword evidence="7" id="KW-0677">Repeat</keyword>
<name>A0A072TVV4_MEDTR</name>
<evidence type="ECO:0000313" key="17">
    <source>
        <dbReference type="Proteomes" id="UP000002051"/>
    </source>
</evidence>
<evidence type="ECO:0000256" key="1">
    <source>
        <dbReference type="ARBA" id="ARBA00004251"/>
    </source>
</evidence>
<dbReference type="SUPFAM" id="SSF52058">
    <property type="entry name" value="L domain-like"/>
    <property type="match status" value="2"/>
</dbReference>
<evidence type="ECO:0000256" key="8">
    <source>
        <dbReference type="ARBA" id="ARBA00022989"/>
    </source>
</evidence>
<dbReference type="EnsemblPlants" id="KEH21577">
    <property type="protein sequence ID" value="KEH21577"/>
    <property type="gene ID" value="MTR_7g007820"/>
</dbReference>
<dbReference type="Pfam" id="PF13855">
    <property type="entry name" value="LRR_8"/>
    <property type="match status" value="1"/>
</dbReference>
<comment type="subcellular location">
    <subcellularLocation>
        <location evidence="1">Cell membrane</location>
        <topology evidence="1">Single-pass type I membrane protein</topology>
    </subcellularLocation>
</comment>
<dbReference type="PANTHER" id="PTHR48061">
    <property type="entry name" value="LEUCINE-RICH REPEAT RECEPTOR PROTEIN KINASE EMS1-LIKE-RELATED"/>
    <property type="match status" value="1"/>
</dbReference>
<evidence type="ECO:0000313" key="16">
    <source>
        <dbReference type="EnsemblPlants" id="KEH21577"/>
    </source>
</evidence>
<evidence type="ECO:0000256" key="3">
    <source>
        <dbReference type="ARBA" id="ARBA00022475"/>
    </source>
</evidence>